<dbReference type="Proteomes" id="UP000539372">
    <property type="component" value="Unassembled WGS sequence"/>
</dbReference>
<sequence>MGEIWSFLEAFLKALSGSLPADLPRALILTLALLFDATIGDPRWFYRIVPHPVVWIGAPIRFLDRRLNRPNRTSRDRLIRGAVTVAVVVGAATGIGYLIQEGLEPLRQGWIVELIIVGVFIAGRSLHDHVRRVGKALRKDGLDGGRREIAHIVSRDPKSLDRHGVARSAIESLSENFSDGVVAPLAFYVLFGLPGLLAYKAINTLDSMIAYKNETYKDFGFVAARLDDAANFFPARISGAIICLAAALTPTAYPIGAVRIMFRDAMKHKSPNSGWPEAAFAGALNIALGGPRTYPGGQVVGVWIGDGRARLEPRDIDRARALYLIANGLIFFAALVWGSLTAV</sequence>
<evidence type="ECO:0000256" key="3">
    <source>
        <dbReference type="ARBA" id="ARBA00006263"/>
    </source>
</evidence>
<keyword evidence="7 9" id="KW-1133">Transmembrane helix</keyword>
<evidence type="ECO:0000256" key="5">
    <source>
        <dbReference type="ARBA" id="ARBA00022573"/>
    </source>
</evidence>
<dbReference type="Pfam" id="PF03186">
    <property type="entry name" value="CobD_Cbib"/>
    <property type="match status" value="1"/>
</dbReference>
<dbReference type="GO" id="GO:0005886">
    <property type="term" value="C:plasma membrane"/>
    <property type="evidence" value="ECO:0007669"/>
    <property type="project" value="UniProtKB-SubCell"/>
</dbReference>
<dbReference type="RefSeq" id="WP_169625500.1">
    <property type="nucleotide sequence ID" value="NZ_JABBNT010000003.1"/>
</dbReference>
<comment type="caution">
    <text evidence="10">The sequence shown here is derived from an EMBL/GenBank/DDBJ whole genome shotgun (WGS) entry which is preliminary data.</text>
</comment>
<comment type="similarity">
    <text evidence="3 9">Belongs to the CobD/CbiB family.</text>
</comment>
<feature type="transmembrane region" description="Helical" evidence="9">
    <location>
        <begin position="181"/>
        <end position="202"/>
    </location>
</feature>
<name>A0A7Y0E0T7_9PROT</name>
<dbReference type="EMBL" id="JABBNT010000003">
    <property type="protein sequence ID" value="NMM45135.1"/>
    <property type="molecule type" value="Genomic_DNA"/>
</dbReference>
<dbReference type="PANTHER" id="PTHR34308:SF1">
    <property type="entry name" value="COBALAMIN BIOSYNTHESIS PROTEIN CBIB"/>
    <property type="match status" value="1"/>
</dbReference>
<keyword evidence="6 9" id="KW-0812">Transmembrane</keyword>
<comment type="pathway">
    <text evidence="2 9">Cofactor biosynthesis; adenosylcobalamin biosynthesis.</text>
</comment>
<protein>
    <recommendedName>
        <fullName evidence="9">Cobalamin biosynthesis protein CobD</fullName>
    </recommendedName>
</protein>
<keyword evidence="4 9" id="KW-1003">Cell membrane</keyword>
<dbReference type="InterPro" id="IPR004485">
    <property type="entry name" value="Cobalamin_biosynth_CobD/CbiB"/>
</dbReference>
<feature type="transmembrane region" description="Helical" evidence="9">
    <location>
        <begin position="78"/>
        <end position="99"/>
    </location>
</feature>
<evidence type="ECO:0000256" key="9">
    <source>
        <dbReference type="HAMAP-Rule" id="MF_00024"/>
    </source>
</evidence>
<feature type="transmembrane region" description="Helical" evidence="9">
    <location>
        <begin position="321"/>
        <end position="340"/>
    </location>
</feature>
<accession>A0A7Y0E0T7</accession>
<proteinExistence type="inferred from homology"/>
<keyword evidence="8 9" id="KW-0472">Membrane</keyword>
<dbReference type="NCBIfam" id="TIGR00380">
    <property type="entry name" value="cobal_cbiB"/>
    <property type="match status" value="1"/>
</dbReference>
<comment type="subcellular location">
    <subcellularLocation>
        <location evidence="1 9">Cell membrane</location>
        <topology evidence="1 9">Multi-pass membrane protein</topology>
    </subcellularLocation>
</comment>
<evidence type="ECO:0000256" key="4">
    <source>
        <dbReference type="ARBA" id="ARBA00022475"/>
    </source>
</evidence>
<dbReference type="PANTHER" id="PTHR34308">
    <property type="entry name" value="COBALAMIN BIOSYNTHESIS PROTEIN CBIB"/>
    <property type="match status" value="1"/>
</dbReference>
<dbReference type="GO" id="GO:0009236">
    <property type="term" value="P:cobalamin biosynthetic process"/>
    <property type="evidence" value="ECO:0007669"/>
    <property type="project" value="UniProtKB-UniRule"/>
</dbReference>
<feature type="transmembrane region" description="Helical" evidence="9">
    <location>
        <begin position="105"/>
        <end position="123"/>
    </location>
</feature>
<evidence type="ECO:0000313" key="10">
    <source>
        <dbReference type="EMBL" id="NMM45135.1"/>
    </source>
</evidence>
<keyword evidence="11" id="KW-1185">Reference proteome</keyword>
<dbReference type="GO" id="GO:0015420">
    <property type="term" value="F:ABC-type vitamin B12 transporter activity"/>
    <property type="evidence" value="ECO:0007669"/>
    <property type="project" value="UniProtKB-UniRule"/>
</dbReference>
<organism evidence="10 11">
    <name type="scientific">Pacificispira spongiicola</name>
    <dbReference type="NCBI Taxonomy" id="2729598"/>
    <lineage>
        <taxon>Bacteria</taxon>
        <taxon>Pseudomonadati</taxon>
        <taxon>Pseudomonadota</taxon>
        <taxon>Alphaproteobacteria</taxon>
        <taxon>Rhodospirillales</taxon>
        <taxon>Rhodospirillaceae</taxon>
        <taxon>Pacificispira</taxon>
    </lineage>
</organism>
<evidence type="ECO:0000256" key="7">
    <source>
        <dbReference type="ARBA" id="ARBA00022989"/>
    </source>
</evidence>
<gene>
    <name evidence="9 10" type="primary">cobD</name>
    <name evidence="10" type="ORF">HH303_11640</name>
</gene>
<evidence type="ECO:0000256" key="8">
    <source>
        <dbReference type="ARBA" id="ARBA00023136"/>
    </source>
</evidence>
<dbReference type="AlphaFoldDB" id="A0A7Y0E0T7"/>
<feature type="transmembrane region" description="Helical" evidence="9">
    <location>
        <begin position="237"/>
        <end position="262"/>
    </location>
</feature>
<reference evidence="10 11" key="1">
    <citation type="submission" date="2020-04" db="EMBL/GenBank/DDBJ databases">
        <title>Rhodospirillaceae bacterium KN72 isolated from deep sea.</title>
        <authorList>
            <person name="Zhang D.-C."/>
        </authorList>
    </citation>
    <scope>NUCLEOTIDE SEQUENCE [LARGE SCALE GENOMIC DNA]</scope>
    <source>
        <strain evidence="10 11">KN72</strain>
    </source>
</reference>
<evidence type="ECO:0000313" key="11">
    <source>
        <dbReference type="Proteomes" id="UP000539372"/>
    </source>
</evidence>
<evidence type="ECO:0000256" key="2">
    <source>
        <dbReference type="ARBA" id="ARBA00004953"/>
    </source>
</evidence>
<dbReference type="HAMAP" id="MF_00024">
    <property type="entry name" value="CobD_CbiB"/>
    <property type="match status" value="1"/>
</dbReference>
<dbReference type="GO" id="GO:0048472">
    <property type="term" value="F:threonine-phosphate decarboxylase activity"/>
    <property type="evidence" value="ECO:0007669"/>
    <property type="project" value="InterPro"/>
</dbReference>
<dbReference type="UniPathway" id="UPA00148"/>
<keyword evidence="5 9" id="KW-0169">Cobalamin biosynthesis</keyword>
<comment type="function">
    <text evidence="9">Converts cobyric acid to cobinamide by the addition of aminopropanol on the F carboxylic group.</text>
</comment>
<evidence type="ECO:0000256" key="6">
    <source>
        <dbReference type="ARBA" id="ARBA00022692"/>
    </source>
</evidence>
<evidence type="ECO:0000256" key="1">
    <source>
        <dbReference type="ARBA" id="ARBA00004651"/>
    </source>
</evidence>